<evidence type="ECO:0000313" key="1">
    <source>
        <dbReference type="EMBL" id="MBX35976.1"/>
    </source>
</evidence>
<proteinExistence type="predicted"/>
<dbReference type="EMBL" id="GGEC01055492">
    <property type="protein sequence ID" value="MBX35976.1"/>
    <property type="molecule type" value="Transcribed_RNA"/>
</dbReference>
<organism evidence="1">
    <name type="scientific">Rhizophora mucronata</name>
    <name type="common">Asiatic mangrove</name>
    <dbReference type="NCBI Taxonomy" id="61149"/>
    <lineage>
        <taxon>Eukaryota</taxon>
        <taxon>Viridiplantae</taxon>
        <taxon>Streptophyta</taxon>
        <taxon>Embryophyta</taxon>
        <taxon>Tracheophyta</taxon>
        <taxon>Spermatophyta</taxon>
        <taxon>Magnoliopsida</taxon>
        <taxon>eudicotyledons</taxon>
        <taxon>Gunneridae</taxon>
        <taxon>Pentapetalae</taxon>
        <taxon>rosids</taxon>
        <taxon>fabids</taxon>
        <taxon>Malpighiales</taxon>
        <taxon>Rhizophoraceae</taxon>
        <taxon>Rhizophora</taxon>
    </lineage>
</organism>
<accession>A0A2P2N0K7</accession>
<protein>
    <submittedName>
        <fullName evidence="1">Uncharacterized protein</fullName>
    </submittedName>
</protein>
<sequence length="75" mass="8678">MFSIFLRCVTFSLLHFLFILMSLILHSSATLHLHVSIKFNFFCMSHLEIFLYVSSSNSVCIPSFHSTYRLLALTC</sequence>
<name>A0A2P2N0K7_RHIMU</name>
<reference evidence="1" key="1">
    <citation type="submission" date="2018-02" db="EMBL/GenBank/DDBJ databases">
        <title>Rhizophora mucronata_Transcriptome.</title>
        <authorList>
            <person name="Meera S.P."/>
            <person name="Sreeshan A."/>
            <person name="Augustine A."/>
        </authorList>
    </citation>
    <scope>NUCLEOTIDE SEQUENCE</scope>
    <source>
        <tissue evidence="1">Leaf</tissue>
    </source>
</reference>
<dbReference type="AlphaFoldDB" id="A0A2P2N0K7"/>